<dbReference type="OMA" id="RECQNET"/>
<keyword evidence="3" id="KW-0375">Hydrogen ion transport</keyword>
<dbReference type="PANTHER" id="PTHR12713:SF11">
    <property type="entry name" value="V-TYPE PROTON ATPASE SUBUNIT G"/>
    <property type="match status" value="1"/>
</dbReference>
<feature type="region of interest" description="Disordered" evidence="5">
    <location>
        <begin position="141"/>
        <end position="164"/>
    </location>
</feature>
<dbReference type="Pfam" id="PF03179">
    <property type="entry name" value="V-ATPase_G"/>
    <property type="match status" value="1"/>
</dbReference>
<dbReference type="InterPro" id="IPR005124">
    <property type="entry name" value="V-ATPase_G"/>
</dbReference>
<dbReference type="Gene3D" id="1.20.5.2950">
    <property type="match status" value="1"/>
</dbReference>
<dbReference type="NCBIfam" id="TIGR01147">
    <property type="entry name" value="V_ATP_synt_G"/>
    <property type="match status" value="1"/>
</dbReference>
<evidence type="ECO:0000256" key="4">
    <source>
        <dbReference type="ARBA" id="ARBA00023065"/>
    </source>
</evidence>
<evidence type="ECO:0000256" key="5">
    <source>
        <dbReference type="SAM" id="MobiDB-lite"/>
    </source>
</evidence>
<evidence type="ECO:0000313" key="6">
    <source>
        <dbReference type="EMBL" id="CRG91552.1"/>
    </source>
</evidence>
<dbReference type="GO" id="GO:0000221">
    <property type="term" value="C:vacuolar proton-transporting V-type ATPase, V1 domain"/>
    <property type="evidence" value="ECO:0007669"/>
    <property type="project" value="TreeGrafter"/>
</dbReference>
<dbReference type="PANTHER" id="PTHR12713">
    <property type="entry name" value="VACUOLAR ATP SYNTHASE SUBUNIT G"/>
    <property type="match status" value="1"/>
</dbReference>
<dbReference type="AlphaFoldDB" id="A0A0U1M866"/>
<name>A0A0U1M866_TALIS</name>
<evidence type="ECO:0008006" key="8">
    <source>
        <dbReference type="Google" id="ProtNLM"/>
    </source>
</evidence>
<keyword evidence="4" id="KW-0406">Ion transport</keyword>
<gene>
    <name evidence="6" type="ORF">PISL3812_08602</name>
</gene>
<sequence length="485" mass="54623">MSAQNSAGIQTLLDAERDAQKIVQQGGQRMYAVICPDLRGTPVARRWVEKLTRPDRTKRVKEARTEAQREIDEYRKQKEDEFKKFESEHSSGNKTAEAEADKDAEAQIVGIKEAGKKSGDKVVKDLISAVTDVKPEVPEKIHNQRSFSTSLTRRENRGSATDPRLSRLGTLIEDKFANIRENYKTPKNTIVLAHGLLGFDEIRLAGSLLPPIQYWHGIKDALSMKGVKVITATVPPWGSIENRAEELVKGIAAEAKGDNVNIIAHSMVINRSWKSIYRSQKFTVQNDRGLDSRYMISKLRPTEFKIQSLTTIATPHRGSAIADYFAGHIDFNFARIRKLFKSTDHILLDPRAFSQLTRTYVQDEFNPNVPNMEDVRYFSYGAMFQPGLFNIFRPFHQELEEAEGPNDGLVSVASSKWGGDAGYKGTLVGVSHLDLINWSNRAEWMIGKLTGRKKRFNAIAFYLDIAGRSITSFIFAGIEADDRIN</sequence>
<evidence type="ECO:0000256" key="3">
    <source>
        <dbReference type="ARBA" id="ARBA00022781"/>
    </source>
</evidence>
<proteinExistence type="inferred from homology"/>
<reference evidence="6 7" key="1">
    <citation type="submission" date="2015-04" db="EMBL/GenBank/DDBJ databases">
        <authorList>
            <person name="Syromyatnikov M.Y."/>
            <person name="Popov V.N."/>
        </authorList>
    </citation>
    <scope>NUCLEOTIDE SEQUENCE [LARGE SCALE GENOMIC DNA]</scope>
    <source>
        <strain evidence="6">WF-38-12</strain>
    </source>
</reference>
<keyword evidence="2" id="KW-0813">Transport</keyword>
<evidence type="ECO:0000256" key="2">
    <source>
        <dbReference type="ARBA" id="ARBA00022448"/>
    </source>
</evidence>
<dbReference type="STRING" id="28573.A0A0U1M866"/>
<dbReference type="InterPro" id="IPR029058">
    <property type="entry name" value="AB_hydrolase_fold"/>
</dbReference>
<comment type="similarity">
    <text evidence="1">Belongs to the V-ATPase G subunit family.</text>
</comment>
<dbReference type="Gene3D" id="3.40.50.1820">
    <property type="entry name" value="alpha/beta hydrolase"/>
    <property type="match status" value="1"/>
</dbReference>
<evidence type="ECO:0000313" key="7">
    <source>
        <dbReference type="Proteomes" id="UP000054383"/>
    </source>
</evidence>
<organism evidence="6 7">
    <name type="scientific">Talaromyces islandicus</name>
    <name type="common">Penicillium islandicum</name>
    <dbReference type="NCBI Taxonomy" id="28573"/>
    <lineage>
        <taxon>Eukaryota</taxon>
        <taxon>Fungi</taxon>
        <taxon>Dikarya</taxon>
        <taxon>Ascomycota</taxon>
        <taxon>Pezizomycotina</taxon>
        <taxon>Eurotiomycetes</taxon>
        <taxon>Eurotiomycetidae</taxon>
        <taxon>Eurotiales</taxon>
        <taxon>Trichocomaceae</taxon>
        <taxon>Talaromyces</taxon>
        <taxon>Talaromyces sect. Islandici</taxon>
    </lineage>
</organism>
<dbReference type="OrthoDB" id="5592486at2759"/>
<accession>A0A0U1M866</accession>
<feature type="region of interest" description="Disordered" evidence="5">
    <location>
        <begin position="81"/>
        <end position="101"/>
    </location>
</feature>
<evidence type="ECO:0000256" key="1">
    <source>
        <dbReference type="ARBA" id="ARBA00010066"/>
    </source>
</evidence>
<protein>
    <recommendedName>
        <fullName evidence="8">Lipase 2</fullName>
    </recommendedName>
</protein>
<dbReference type="EMBL" id="CVMT01000010">
    <property type="protein sequence ID" value="CRG91552.1"/>
    <property type="molecule type" value="Genomic_DNA"/>
</dbReference>
<dbReference type="Proteomes" id="UP000054383">
    <property type="component" value="Unassembled WGS sequence"/>
</dbReference>
<dbReference type="GO" id="GO:0016887">
    <property type="term" value="F:ATP hydrolysis activity"/>
    <property type="evidence" value="ECO:0007669"/>
    <property type="project" value="TreeGrafter"/>
</dbReference>
<dbReference type="SUPFAM" id="SSF53474">
    <property type="entry name" value="alpha/beta-Hydrolases"/>
    <property type="match status" value="1"/>
</dbReference>
<keyword evidence="7" id="KW-1185">Reference proteome</keyword>
<dbReference type="GO" id="GO:0046961">
    <property type="term" value="F:proton-transporting ATPase activity, rotational mechanism"/>
    <property type="evidence" value="ECO:0007669"/>
    <property type="project" value="InterPro"/>
</dbReference>